<feature type="transmembrane region" description="Helical" evidence="6">
    <location>
        <begin position="150"/>
        <end position="169"/>
    </location>
</feature>
<evidence type="ECO:0000256" key="4">
    <source>
        <dbReference type="ARBA" id="ARBA00022989"/>
    </source>
</evidence>
<comment type="caution">
    <text evidence="6">Lacks conserved residue(s) required for the propagation of feature annotation.</text>
</comment>
<feature type="transmembrane region" description="Helical" evidence="6">
    <location>
        <begin position="81"/>
        <end position="98"/>
    </location>
</feature>
<organism evidence="7 8">
    <name type="scientific">Helianthus annuus</name>
    <name type="common">Common sunflower</name>
    <dbReference type="NCBI Taxonomy" id="4232"/>
    <lineage>
        <taxon>Eukaryota</taxon>
        <taxon>Viridiplantae</taxon>
        <taxon>Streptophyta</taxon>
        <taxon>Embryophyta</taxon>
        <taxon>Tracheophyta</taxon>
        <taxon>Spermatophyta</taxon>
        <taxon>Magnoliopsida</taxon>
        <taxon>eudicotyledons</taxon>
        <taxon>Gunneridae</taxon>
        <taxon>Pentapetalae</taxon>
        <taxon>asterids</taxon>
        <taxon>campanulids</taxon>
        <taxon>Asterales</taxon>
        <taxon>Asteraceae</taxon>
        <taxon>Asteroideae</taxon>
        <taxon>Heliantheae alliance</taxon>
        <taxon>Heliantheae</taxon>
        <taxon>Helianthus</taxon>
    </lineage>
</organism>
<feature type="transmembrane region" description="Helical" evidence="6">
    <location>
        <begin position="56"/>
        <end position="75"/>
    </location>
</feature>
<sequence>MIWYSMLLEEDQRKTEAQTLVVSDNEGFSCLCAFMVVGATFMSAQMFKHLGILKAGAAGFILQASVLTKAVGVYWSGALTNHTALLFFLGFIVLSRLGHMSYEVIGSQILQTEIPPSKANLIGATEVSIASLAESIILGVVITANDVSHFGFLATLSLISVVGAAWLFCRWLL</sequence>
<accession>A0A9K3IHK3</accession>
<evidence type="ECO:0000256" key="6">
    <source>
        <dbReference type="RuleBase" id="RU365065"/>
    </source>
</evidence>
<dbReference type="AlphaFoldDB" id="A0A9K3IHK3"/>
<comment type="similarity">
    <text evidence="6">Belongs to the ferroportin (FP) (TC 2.A.100) family. SLC40A subfamily.</text>
</comment>
<dbReference type="Proteomes" id="UP000215914">
    <property type="component" value="Unassembled WGS sequence"/>
</dbReference>
<keyword evidence="8" id="KW-1185">Reference proteome</keyword>
<comment type="subcellular location">
    <subcellularLocation>
        <location evidence="1 6">Membrane</location>
        <topology evidence="1 6">Multi-pass membrane protein</topology>
    </subcellularLocation>
</comment>
<keyword evidence="5 6" id="KW-0472">Membrane</keyword>
<evidence type="ECO:0000256" key="1">
    <source>
        <dbReference type="ARBA" id="ARBA00004141"/>
    </source>
</evidence>
<keyword evidence="4 6" id="KW-1133">Transmembrane helix</keyword>
<feature type="transmembrane region" description="Helical" evidence="6">
    <location>
        <begin position="119"/>
        <end position="144"/>
    </location>
</feature>
<dbReference type="GO" id="GO:0005381">
    <property type="term" value="F:iron ion transmembrane transporter activity"/>
    <property type="evidence" value="ECO:0007669"/>
    <property type="project" value="UniProtKB-UniRule"/>
</dbReference>
<reference evidence="7" key="1">
    <citation type="journal article" date="2017" name="Nature">
        <title>The sunflower genome provides insights into oil metabolism, flowering and Asterid evolution.</title>
        <authorList>
            <person name="Badouin H."/>
            <person name="Gouzy J."/>
            <person name="Grassa C.J."/>
            <person name="Murat F."/>
            <person name="Staton S.E."/>
            <person name="Cottret L."/>
            <person name="Lelandais-Briere C."/>
            <person name="Owens G.L."/>
            <person name="Carrere S."/>
            <person name="Mayjonade B."/>
            <person name="Legrand L."/>
            <person name="Gill N."/>
            <person name="Kane N.C."/>
            <person name="Bowers J.E."/>
            <person name="Hubner S."/>
            <person name="Bellec A."/>
            <person name="Berard A."/>
            <person name="Berges H."/>
            <person name="Blanchet N."/>
            <person name="Boniface M.C."/>
            <person name="Brunel D."/>
            <person name="Catrice O."/>
            <person name="Chaidir N."/>
            <person name="Claudel C."/>
            <person name="Donnadieu C."/>
            <person name="Faraut T."/>
            <person name="Fievet G."/>
            <person name="Helmstetter N."/>
            <person name="King M."/>
            <person name="Knapp S.J."/>
            <person name="Lai Z."/>
            <person name="Le Paslier M.C."/>
            <person name="Lippi Y."/>
            <person name="Lorenzon L."/>
            <person name="Mandel J.R."/>
            <person name="Marage G."/>
            <person name="Marchand G."/>
            <person name="Marquand E."/>
            <person name="Bret-Mestries E."/>
            <person name="Morien E."/>
            <person name="Nambeesan S."/>
            <person name="Nguyen T."/>
            <person name="Pegot-Espagnet P."/>
            <person name="Pouilly N."/>
            <person name="Raftis F."/>
            <person name="Sallet E."/>
            <person name="Schiex T."/>
            <person name="Thomas J."/>
            <person name="Vandecasteele C."/>
            <person name="Vares D."/>
            <person name="Vear F."/>
            <person name="Vautrin S."/>
            <person name="Crespi M."/>
            <person name="Mangin B."/>
            <person name="Burke J.M."/>
            <person name="Salse J."/>
            <person name="Munos S."/>
            <person name="Vincourt P."/>
            <person name="Rieseberg L.H."/>
            <person name="Langlade N.B."/>
        </authorList>
    </citation>
    <scope>NUCLEOTIDE SEQUENCE</scope>
    <source>
        <tissue evidence="7">Leaves</tissue>
    </source>
</reference>
<evidence type="ECO:0000256" key="2">
    <source>
        <dbReference type="ARBA" id="ARBA00022448"/>
    </source>
</evidence>
<keyword evidence="2 6" id="KW-0813">Transport</keyword>
<dbReference type="InterPro" id="IPR009716">
    <property type="entry name" value="Ferroportin-1"/>
</dbReference>
<gene>
    <name evidence="7" type="ORF">HanXRQr2_Chr08g0358541</name>
</gene>
<dbReference type="PANTHER" id="PTHR11660:SF53">
    <property type="entry name" value="SOLUTE CARRIER FAMILY 40 MEMBER 3, CHLOROPLASTIC"/>
    <property type="match status" value="1"/>
</dbReference>
<protein>
    <recommendedName>
        <fullName evidence="6">Solute carrier family 40 member</fullName>
    </recommendedName>
</protein>
<evidence type="ECO:0000313" key="7">
    <source>
        <dbReference type="EMBL" id="KAF5797008.1"/>
    </source>
</evidence>
<feature type="transmembrane region" description="Helical" evidence="6">
    <location>
        <begin position="26"/>
        <end position="44"/>
    </location>
</feature>
<dbReference type="Gramene" id="mRNA:HanXRQr2_Chr08g0358541">
    <property type="protein sequence ID" value="mRNA:HanXRQr2_Chr08g0358541"/>
    <property type="gene ID" value="HanXRQr2_Chr08g0358541"/>
</dbReference>
<proteinExistence type="inferred from homology"/>
<reference evidence="7" key="2">
    <citation type="submission" date="2020-06" db="EMBL/GenBank/DDBJ databases">
        <title>Helianthus annuus Genome sequencing and assembly Release 2.</title>
        <authorList>
            <person name="Gouzy J."/>
            <person name="Langlade N."/>
            <person name="Munos S."/>
        </authorList>
    </citation>
    <scope>NUCLEOTIDE SEQUENCE</scope>
    <source>
        <tissue evidence="7">Leaves</tissue>
    </source>
</reference>
<name>A0A9K3IHK3_HELAN</name>
<dbReference type="Pfam" id="PF06963">
    <property type="entry name" value="FPN1"/>
    <property type="match status" value="1"/>
</dbReference>
<comment type="function">
    <text evidence="6">May be involved in iron transport and iron homeostasis.</text>
</comment>
<dbReference type="EMBL" id="MNCJ02000323">
    <property type="protein sequence ID" value="KAF5797008.1"/>
    <property type="molecule type" value="Genomic_DNA"/>
</dbReference>
<dbReference type="GO" id="GO:0016020">
    <property type="term" value="C:membrane"/>
    <property type="evidence" value="ECO:0007669"/>
    <property type="project" value="UniProtKB-SubCell"/>
</dbReference>
<evidence type="ECO:0000256" key="3">
    <source>
        <dbReference type="ARBA" id="ARBA00022692"/>
    </source>
</evidence>
<dbReference type="PANTHER" id="PTHR11660">
    <property type="entry name" value="SOLUTE CARRIER FAMILY 40 MEMBER"/>
    <property type="match status" value="1"/>
</dbReference>
<keyword evidence="6" id="KW-0406">Ion transport</keyword>
<comment type="caution">
    <text evidence="7">The sequence shown here is derived from an EMBL/GenBank/DDBJ whole genome shotgun (WGS) entry which is preliminary data.</text>
</comment>
<evidence type="ECO:0000313" key="8">
    <source>
        <dbReference type="Proteomes" id="UP000215914"/>
    </source>
</evidence>
<evidence type="ECO:0000256" key="5">
    <source>
        <dbReference type="ARBA" id="ARBA00023136"/>
    </source>
</evidence>
<keyword evidence="3 6" id="KW-0812">Transmembrane</keyword>